<dbReference type="PANTHER" id="PTHR33164">
    <property type="entry name" value="TRANSCRIPTIONAL REGULATOR, MARR FAMILY"/>
    <property type="match status" value="1"/>
</dbReference>
<dbReference type="RefSeq" id="WP_343951946.1">
    <property type="nucleotide sequence ID" value="NZ_BAAAHQ010000023.1"/>
</dbReference>
<evidence type="ECO:0000256" key="1">
    <source>
        <dbReference type="ARBA" id="ARBA00023015"/>
    </source>
</evidence>
<dbReference type="EMBL" id="BAAAHQ010000023">
    <property type="protein sequence ID" value="GAA0936560.1"/>
    <property type="molecule type" value="Genomic_DNA"/>
</dbReference>
<dbReference type="PROSITE" id="PS50995">
    <property type="entry name" value="HTH_MARR_2"/>
    <property type="match status" value="1"/>
</dbReference>
<dbReference type="Gene3D" id="1.10.10.10">
    <property type="entry name" value="Winged helix-like DNA-binding domain superfamily/Winged helix DNA-binding domain"/>
    <property type="match status" value="1"/>
</dbReference>
<organism evidence="5 6">
    <name type="scientific">Nonomuraea longicatena</name>
    <dbReference type="NCBI Taxonomy" id="83682"/>
    <lineage>
        <taxon>Bacteria</taxon>
        <taxon>Bacillati</taxon>
        <taxon>Actinomycetota</taxon>
        <taxon>Actinomycetes</taxon>
        <taxon>Streptosporangiales</taxon>
        <taxon>Streptosporangiaceae</taxon>
        <taxon>Nonomuraea</taxon>
    </lineage>
</organism>
<evidence type="ECO:0000256" key="3">
    <source>
        <dbReference type="ARBA" id="ARBA00023163"/>
    </source>
</evidence>
<dbReference type="Pfam" id="PF01047">
    <property type="entry name" value="MarR"/>
    <property type="match status" value="1"/>
</dbReference>
<dbReference type="InterPro" id="IPR039422">
    <property type="entry name" value="MarR/SlyA-like"/>
</dbReference>
<keyword evidence="6" id="KW-1185">Reference proteome</keyword>
<evidence type="ECO:0000313" key="6">
    <source>
        <dbReference type="Proteomes" id="UP001501578"/>
    </source>
</evidence>
<dbReference type="PANTHER" id="PTHR33164:SF64">
    <property type="entry name" value="TRANSCRIPTIONAL REGULATOR SLYA"/>
    <property type="match status" value="1"/>
</dbReference>
<comment type="caution">
    <text evidence="5">The sequence shown here is derived from an EMBL/GenBank/DDBJ whole genome shotgun (WGS) entry which is preliminary data.</text>
</comment>
<gene>
    <name evidence="5" type="ORF">GCM10009560_45320</name>
</gene>
<dbReference type="Proteomes" id="UP001501578">
    <property type="component" value="Unassembled WGS sequence"/>
</dbReference>
<dbReference type="SUPFAM" id="SSF46785">
    <property type="entry name" value="Winged helix' DNA-binding domain"/>
    <property type="match status" value="1"/>
</dbReference>
<accession>A0ABN1Q2F9</accession>
<dbReference type="SMART" id="SM00347">
    <property type="entry name" value="HTH_MARR"/>
    <property type="match status" value="1"/>
</dbReference>
<keyword evidence="3" id="KW-0804">Transcription</keyword>
<evidence type="ECO:0000259" key="4">
    <source>
        <dbReference type="PROSITE" id="PS50995"/>
    </source>
</evidence>
<evidence type="ECO:0000256" key="2">
    <source>
        <dbReference type="ARBA" id="ARBA00023125"/>
    </source>
</evidence>
<keyword evidence="2" id="KW-0238">DNA-binding</keyword>
<sequence>MSGTFLGSENHLTGLLTLTSRLVQDRLTAALRPLGLTYAQAAALVRLWRTPGGRMRQLDFVSSLALTRPTGTLLIGDLERAGLLVRSADPDDGRRQLITLTDAGRKLEPEVHAVLADLHHRLEAAVGEEDLVKTTQALTRALAYLDPAALAPAPAGRRGAGAGTAG</sequence>
<reference evidence="5 6" key="1">
    <citation type="journal article" date="2019" name="Int. J. Syst. Evol. Microbiol.">
        <title>The Global Catalogue of Microorganisms (GCM) 10K type strain sequencing project: providing services to taxonomists for standard genome sequencing and annotation.</title>
        <authorList>
            <consortium name="The Broad Institute Genomics Platform"/>
            <consortium name="The Broad Institute Genome Sequencing Center for Infectious Disease"/>
            <person name="Wu L."/>
            <person name="Ma J."/>
        </authorList>
    </citation>
    <scope>NUCLEOTIDE SEQUENCE [LARGE SCALE GENOMIC DNA]</scope>
    <source>
        <strain evidence="5 6">JCM 11136</strain>
    </source>
</reference>
<dbReference type="InterPro" id="IPR036390">
    <property type="entry name" value="WH_DNA-bd_sf"/>
</dbReference>
<dbReference type="InterPro" id="IPR036388">
    <property type="entry name" value="WH-like_DNA-bd_sf"/>
</dbReference>
<name>A0ABN1Q2F9_9ACTN</name>
<proteinExistence type="predicted"/>
<dbReference type="InterPro" id="IPR000835">
    <property type="entry name" value="HTH_MarR-typ"/>
</dbReference>
<protein>
    <recommendedName>
        <fullName evidence="4">HTH marR-type domain-containing protein</fullName>
    </recommendedName>
</protein>
<keyword evidence="1" id="KW-0805">Transcription regulation</keyword>
<feature type="domain" description="HTH marR-type" evidence="4">
    <location>
        <begin position="9"/>
        <end position="143"/>
    </location>
</feature>
<evidence type="ECO:0000313" key="5">
    <source>
        <dbReference type="EMBL" id="GAA0936560.1"/>
    </source>
</evidence>